<evidence type="ECO:0000256" key="1">
    <source>
        <dbReference type="ARBA" id="ARBA00004477"/>
    </source>
</evidence>
<evidence type="ECO:0000256" key="2">
    <source>
        <dbReference type="ARBA" id="ARBA00004922"/>
    </source>
</evidence>
<proteinExistence type="inferred from homology"/>
<dbReference type="PANTHER" id="PTHR22760">
    <property type="entry name" value="GLYCOSYLTRANSFERASE"/>
    <property type="match status" value="1"/>
</dbReference>
<keyword evidence="7 12" id="KW-0256">Endoplasmic reticulum</keyword>
<keyword evidence="8 12" id="KW-1133">Transmembrane helix</keyword>
<evidence type="ECO:0000256" key="11">
    <source>
        <dbReference type="ARBA" id="ARBA00048899"/>
    </source>
</evidence>
<feature type="signal peptide" evidence="13">
    <location>
        <begin position="1"/>
        <end position="30"/>
    </location>
</feature>
<keyword evidence="13" id="KW-0732">Signal</keyword>
<feature type="transmembrane region" description="Helical" evidence="12">
    <location>
        <begin position="442"/>
        <end position="466"/>
    </location>
</feature>
<gene>
    <name evidence="14" type="ORF">ACHAW5_001021</name>
    <name evidence="15" type="ORF">ACHAW5_010509</name>
</gene>
<evidence type="ECO:0000313" key="14">
    <source>
        <dbReference type="EMBL" id="KAL3788409.1"/>
    </source>
</evidence>
<dbReference type="PANTHER" id="PTHR22760:SF1">
    <property type="entry name" value="DOL-P-MAN:MAN(7)GLCNAC(2)-PP-DOL ALPHA-1,6-MANNOSYLTRANSFERASE"/>
    <property type="match status" value="1"/>
</dbReference>
<feature type="transmembrane region" description="Helical" evidence="12">
    <location>
        <begin position="260"/>
        <end position="279"/>
    </location>
</feature>
<keyword evidence="6 12" id="KW-0812">Transmembrane</keyword>
<evidence type="ECO:0000313" key="15">
    <source>
        <dbReference type="EMBL" id="KAL3804781.1"/>
    </source>
</evidence>
<evidence type="ECO:0000256" key="5">
    <source>
        <dbReference type="ARBA" id="ARBA00022679"/>
    </source>
</evidence>
<keyword evidence="5" id="KW-0808">Transferase</keyword>
<feature type="chain" id="PRO_5044724954" description="Mannosyltransferase" evidence="13">
    <location>
        <begin position="31"/>
        <end position="616"/>
    </location>
</feature>
<evidence type="ECO:0000256" key="10">
    <source>
        <dbReference type="ARBA" id="ARBA00044721"/>
    </source>
</evidence>
<protein>
    <recommendedName>
        <fullName evidence="12">Mannosyltransferase</fullName>
        <ecNumber evidence="12">2.4.1.-</ecNumber>
    </recommendedName>
</protein>
<dbReference type="InterPro" id="IPR005599">
    <property type="entry name" value="GPI_mannosylTrfase"/>
</dbReference>
<comment type="function">
    <text evidence="10">Mannosyltransferase that operates in the biosynthetic pathway of dolichol-linked oligosaccharides, the glycan precursors employed in protein asparagine (N)-glycosylation. The assembly of dolichol-linked oligosaccharides begins on the cytosolic side of the endoplasmic reticulum membrane and finishes in its lumen. The sequential addition of sugars to dolichol pyrophosphate produces dolichol-linked oligosaccharides containing fourteen sugars, including two GlcNAcs, nine mannoses and three glucoses. Once assembled, the oligosaccharide is transferred from the lipid to nascent proteins by oligosaccharyltransferases. In the lumen of the endoplasmic reticulum, adds the eighth mannose residue in an alpha-1,6 linkage onto Man(7)GlcNAc(2)-PP-dolichol to produce Man(8)GlcNAc(2)-PP-dolichol.</text>
</comment>
<comment type="similarity">
    <text evidence="3 12">Belongs to the glycosyltransferase 22 family.</text>
</comment>
<evidence type="ECO:0000256" key="6">
    <source>
        <dbReference type="ARBA" id="ARBA00022692"/>
    </source>
</evidence>
<evidence type="ECO:0000256" key="9">
    <source>
        <dbReference type="ARBA" id="ARBA00023136"/>
    </source>
</evidence>
<accession>A0ABD3QYG8</accession>
<dbReference type="EC" id="2.4.1.-" evidence="12"/>
<dbReference type="Proteomes" id="UP001530315">
    <property type="component" value="Unassembled WGS sequence"/>
</dbReference>
<reference evidence="15 16" key="1">
    <citation type="submission" date="2024-10" db="EMBL/GenBank/DDBJ databases">
        <title>Updated reference genomes for cyclostephanoid diatoms.</title>
        <authorList>
            <person name="Roberts W.R."/>
            <person name="Alverson A.J."/>
        </authorList>
    </citation>
    <scope>NUCLEOTIDE SEQUENCE [LARGE SCALE GENOMIC DNA]</scope>
    <source>
        <strain evidence="15 16">AJA276-08</strain>
    </source>
</reference>
<keyword evidence="16" id="KW-1185">Reference proteome</keyword>
<evidence type="ECO:0000256" key="13">
    <source>
        <dbReference type="SAM" id="SignalP"/>
    </source>
</evidence>
<dbReference type="EMBL" id="JALLAZ020000066">
    <property type="protein sequence ID" value="KAL3804781.1"/>
    <property type="molecule type" value="Genomic_DNA"/>
</dbReference>
<feature type="transmembrane region" description="Helical" evidence="12">
    <location>
        <begin position="314"/>
        <end position="338"/>
    </location>
</feature>
<dbReference type="GO" id="GO:0052917">
    <property type="term" value="F:dol-P-Man:Man(7)GlcNAc(2)-PP-Dol alpha-1,6-mannosyltransferase activity"/>
    <property type="evidence" value="ECO:0007669"/>
    <property type="project" value="UniProtKB-EC"/>
</dbReference>
<evidence type="ECO:0000256" key="12">
    <source>
        <dbReference type="RuleBase" id="RU363075"/>
    </source>
</evidence>
<dbReference type="EMBL" id="JALLAZ020000726">
    <property type="protein sequence ID" value="KAL3788409.1"/>
    <property type="molecule type" value="Genomic_DNA"/>
</dbReference>
<dbReference type="Pfam" id="PF03901">
    <property type="entry name" value="Glyco_transf_22"/>
    <property type="match status" value="1"/>
</dbReference>
<organism evidence="15 16">
    <name type="scientific">Stephanodiscus triporus</name>
    <dbReference type="NCBI Taxonomy" id="2934178"/>
    <lineage>
        <taxon>Eukaryota</taxon>
        <taxon>Sar</taxon>
        <taxon>Stramenopiles</taxon>
        <taxon>Ochrophyta</taxon>
        <taxon>Bacillariophyta</taxon>
        <taxon>Coscinodiscophyceae</taxon>
        <taxon>Thalassiosirophycidae</taxon>
        <taxon>Stephanodiscales</taxon>
        <taxon>Stephanodiscaceae</taxon>
        <taxon>Stephanodiscus</taxon>
    </lineage>
</organism>
<evidence type="ECO:0000313" key="16">
    <source>
        <dbReference type="Proteomes" id="UP001530315"/>
    </source>
</evidence>
<comment type="catalytic activity">
    <reaction evidence="11">
        <text>an alpha-D-Man-(1-&gt;2)-alpha-D-Man-(1-&gt;2)-alpha-D-Man-(1-&gt;3)-[alpha-D-Man-(1-&gt;2)-alpha-D-Man-(1-&gt;3)-alpha-D-Man-(1-&gt;6)]-beta-D-Man-(1-&gt;4)-beta-D-GlcNAc-(1-&gt;4)-alpha-D-GlcNAc-diphospho-di-trans,poly-cis-dolichol + a di-trans,poly-cis-dolichyl beta-D-mannosyl phosphate = an alpha-D-Man-(1-&gt;2)-alpha-D-Man-(1-&gt;2)-alpha-D-Man-(1-&gt;3)-[alpha-D-Man-(1-&gt;2)-alpha-D-Man-(1-&gt;3)-[alpha-D-Man-(1-&gt;6)]-alpha-D-Man-(1-&gt;6)]-beta-D-Man-(1-&gt;4)-beta-D-GlcNAc-(1-&gt;4)-alpha-D-GlcNAc-diphospho-di-trans,poly-cis-dolichol + a di-trans,poly-cis-dolichyl phosphate + H(+)</text>
        <dbReference type="Rhea" id="RHEA:29535"/>
        <dbReference type="Rhea" id="RHEA-COMP:19498"/>
        <dbReference type="Rhea" id="RHEA-COMP:19501"/>
        <dbReference type="Rhea" id="RHEA-COMP:19518"/>
        <dbReference type="Rhea" id="RHEA-COMP:19519"/>
        <dbReference type="ChEBI" id="CHEBI:15378"/>
        <dbReference type="ChEBI" id="CHEBI:57683"/>
        <dbReference type="ChEBI" id="CHEBI:58211"/>
        <dbReference type="ChEBI" id="CHEBI:132517"/>
        <dbReference type="ChEBI" id="CHEBI:132519"/>
        <dbReference type="EC" id="2.4.1.260"/>
    </reaction>
    <physiologicalReaction direction="left-to-right" evidence="11">
        <dbReference type="Rhea" id="RHEA:29536"/>
    </physiologicalReaction>
</comment>
<feature type="transmembrane region" description="Helical" evidence="12">
    <location>
        <begin position="229"/>
        <end position="253"/>
    </location>
</feature>
<keyword evidence="9 12" id="KW-0472">Membrane</keyword>
<evidence type="ECO:0000256" key="8">
    <source>
        <dbReference type="ARBA" id="ARBA00022989"/>
    </source>
</evidence>
<dbReference type="GO" id="GO:0005789">
    <property type="term" value="C:endoplasmic reticulum membrane"/>
    <property type="evidence" value="ECO:0007669"/>
    <property type="project" value="UniProtKB-SubCell"/>
</dbReference>
<sequence>MSATTTTGRLRLRRLCQILLLLTSFHALYTCPHSKVEESFNLQAAHDLFYHGLGPAWRSFAVNDGSSSCGAINDVTSCSSIGEDLPYDHLQYPGVVPRTFTGAFILSSIARTVSWLVPKQIFDLPSHPMIVQFLIRLELLLFSWSAHLRLALALERYFCGGQMIEWSAKLSTSSTIRPMVYNYYLLVTAVQFHMPFYSSRLLPNTFALILACHAYAEWLNGKPRHAATYLVFTTAVFRCDVLLLLFTVGLAMLIQRQLSIIQAIITGVLTVAFSLLSTIPLDSLLWRRPIWPEFEVWWFNAVDNRSSEWGTMPFLWYFYSALPKGMLLTALFVPLAFVKLPESIITWSRTDFDESKKPTQSHRWQSSRMFDLCLVPLFGPAFSFVMLYSFLPHKEIRFIFPALPMFNVCAAYGMSRIHCLAFPETCETKSERKFNDGKHTRLIAQGIYLCGMVSVAFTLLGSMVFVRLSKENYPGGIALERLRKHLETSIPLQSSSRNTSGHTQKGSRTWESVHVHIDVAAAMTGVSLFGQRHASSRFYNGEKNLSEGTFRIVKSGYEDANRSKETSMIFTHLLTDHKLRQGYHVIDAIPGHPRLNLHNFRIDTQDAIYILEKDGW</sequence>
<dbReference type="AlphaFoldDB" id="A0ABD3QYG8"/>
<evidence type="ECO:0000256" key="3">
    <source>
        <dbReference type="ARBA" id="ARBA00007063"/>
    </source>
</evidence>
<comment type="subcellular location">
    <subcellularLocation>
        <location evidence="1 12">Endoplasmic reticulum membrane</location>
        <topology evidence="1 12">Multi-pass membrane protein</topology>
    </subcellularLocation>
</comment>
<evidence type="ECO:0000256" key="7">
    <source>
        <dbReference type="ARBA" id="ARBA00022824"/>
    </source>
</evidence>
<evidence type="ECO:0000256" key="4">
    <source>
        <dbReference type="ARBA" id="ARBA00022676"/>
    </source>
</evidence>
<name>A0ABD3QYG8_9STRA</name>
<comment type="pathway">
    <text evidence="2">Protein modification; protein glycosylation.</text>
</comment>
<keyword evidence="4 12" id="KW-0328">Glycosyltransferase</keyword>
<feature type="transmembrane region" description="Helical" evidence="12">
    <location>
        <begin position="369"/>
        <end position="390"/>
    </location>
</feature>
<comment type="caution">
    <text evidence="15">The sequence shown here is derived from an EMBL/GenBank/DDBJ whole genome shotgun (WGS) entry which is preliminary data.</text>
</comment>